<dbReference type="Pfam" id="PF13276">
    <property type="entry name" value="HTH_21"/>
    <property type="match status" value="1"/>
</dbReference>
<sequence>LRSQEDLALRAEIVRINTAHRWAPGAVKMWRLLNAEGIKCGKHRVRRLRKLENIQTSRTKRFRAIQAMQRVQPPAPNLVKRRFNVTAPNMIWVGDMTAMRTKEGWLHLAIVLDLFARRVVGWAMDATQATTLPMAALNMALAQRKSRAGLIFHSDQGTVYGSNDYRELLQANGVLPSMSRKGNCWDNAVAESFFSNLKNEAMHDRLFASRAEGMAVVNDYIETYYNKQRLHQTLGYQTPAAVEAAFRVPK</sequence>
<comment type="caution">
    <text evidence="2">The sequence shown here is derived from an EMBL/GenBank/DDBJ whole genome shotgun (WGS) entry which is preliminary data.</text>
</comment>
<organism evidence="2 3">
    <name type="scientific">Massilia aurea</name>
    <dbReference type="NCBI Taxonomy" id="373040"/>
    <lineage>
        <taxon>Bacteria</taxon>
        <taxon>Pseudomonadati</taxon>
        <taxon>Pseudomonadota</taxon>
        <taxon>Betaproteobacteria</taxon>
        <taxon>Burkholderiales</taxon>
        <taxon>Oxalobacteraceae</taxon>
        <taxon>Telluria group</taxon>
        <taxon>Massilia</taxon>
    </lineage>
</organism>
<dbReference type="PANTHER" id="PTHR46889">
    <property type="entry name" value="TRANSPOSASE INSF FOR INSERTION SEQUENCE IS3B-RELATED"/>
    <property type="match status" value="1"/>
</dbReference>
<dbReference type="Proteomes" id="UP000283254">
    <property type="component" value="Unassembled WGS sequence"/>
</dbReference>
<dbReference type="PROSITE" id="PS50994">
    <property type="entry name" value="INTEGRASE"/>
    <property type="match status" value="1"/>
</dbReference>
<dbReference type="InterPro" id="IPR025948">
    <property type="entry name" value="HTH-like_dom"/>
</dbReference>
<evidence type="ECO:0000259" key="1">
    <source>
        <dbReference type="PROSITE" id="PS50994"/>
    </source>
</evidence>
<dbReference type="InterPro" id="IPR050900">
    <property type="entry name" value="Transposase_IS3/IS150/IS904"/>
</dbReference>
<reference evidence="2" key="1">
    <citation type="submission" date="2014-10" db="EMBL/GenBank/DDBJ databases">
        <title>Massilia sp. genome.</title>
        <authorList>
            <person name="Xu B."/>
            <person name="Dai L."/>
            <person name="Huang Z."/>
        </authorList>
    </citation>
    <scope>NUCLEOTIDE SEQUENCE [LARGE SCALE GENOMIC DNA]</scope>
    <source>
        <strain evidence="2">CFS-1</strain>
    </source>
</reference>
<gene>
    <name evidence="2" type="ORF">NM04_17085</name>
</gene>
<dbReference type="AlphaFoldDB" id="A0A422QI04"/>
<feature type="non-terminal residue" evidence="2">
    <location>
        <position position="1"/>
    </location>
</feature>
<dbReference type="InterPro" id="IPR048020">
    <property type="entry name" value="Transpos_IS3"/>
</dbReference>
<dbReference type="PANTHER" id="PTHR46889:SF4">
    <property type="entry name" value="TRANSPOSASE INSO FOR INSERTION SEQUENCE ELEMENT IS911B-RELATED"/>
    <property type="match status" value="1"/>
</dbReference>
<feature type="domain" description="Integrase catalytic" evidence="1">
    <location>
        <begin position="84"/>
        <end position="247"/>
    </location>
</feature>
<name>A0A422QI04_9BURK</name>
<protein>
    <submittedName>
        <fullName evidence="2">Integrase</fullName>
    </submittedName>
</protein>
<dbReference type="InterPro" id="IPR001584">
    <property type="entry name" value="Integrase_cat-core"/>
</dbReference>
<dbReference type="Pfam" id="PF13333">
    <property type="entry name" value="rve_2"/>
    <property type="match status" value="1"/>
</dbReference>
<dbReference type="RefSeq" id="WP_123070685.1">
    <property type="nucleotide sequence ID" value="NZ_JSAB01000185.1"/>
</dbReference>
<evidence type="ECO:0000313" key="3">
    <source>
        <dbReference type="Proteomes" id="UP000283254"/>
    </source>
</evidence>
<dbReference type="GO" id="GO:0003676">
    <property type="term" value="F:nucleic acid binding"/>
    <property type="evidence" value="ECO:0007669"/>
    <property type="project" value="InterPro"/>
</dbReference>
<dbReference type="InterPro" id="IPR012337">
    <property type="entry name" value="RNaseH-like_sf"/>
</dbReference>
<dbReference type="InterPro" id="IPR036397">
    <property type="entry name" value="RNaseH_sf"/>
</dbReference>
<dbReference type="Gene3D" id="3.30.420.10">
    <property type="entry name" value="Ribonuclease H-like superfamily/Ribonuclease H"/>
    <property type="match status" value="1"/>
</dbReference>
<keyword evidence="3" id="KW-1185">Reference proteome</keyword>
<accession>A0A422QI04</accession>
<proteinExistence type="predicted"/>
<dbReference type="OrthoDB" id="9765502at2"/>
<dbReference type="EMBL" id="JSAB01000185">
    <property type="protein sequence ID" value="RNF29597.1"/>
    <property type="molecule type" value="Genomic_DNA"/>
</dbReference>
<dbReference type="SUPFAM" id="SSF53098">
    <property type="entry name" value="Ribonuclease H-like"/>
    <property type="match status" value="1"/>
</dbReference>
<dbReference type="NCBIfam" id="NF033516">
    <property type="entry name" value="transpos_IS3"/>
    <property type="match status" value="1"/>
</dbReference>
<dbReference type="GO" id="GO:0015074">
    <property type="term" value="P:DNA integration"/>
    <property type="evidence" value="ECO:0007669"/>
    <property type="project" value="InterPro"/>
</dbReference>
<dbReference type="Pfam" id="PF00665">
    <property type="entry name" value="rve"/>
    <property type="match status" value="1"/>
</dbReference>
<evidence type="ECO:0000313" key="2">
    <source>
        <dbReference type="EMBL" id="RNF29597.1"/>
    </source>
</evidence>